<gene>
    <name evidence="5" type="ORF">LA521A_06610</name>
</gene>
<reference evidence="5 6" key="1">
    <citation type="journal article" date="2023" name="Int. J. Syst. Evol. Microbiol.">
        <title>Physiological and genomic analyses of cobalamin (vitamin B12)-auxotrophy of Lysobacter auxotrophicus sp. nov., a methionine-auxotrophic chitinolytic bacterium isolated from chitin-treated soil.</title>
        <authorList>
            <person name="Saito A."/>
            <person name="Dohra H."/>
            <person name="Hamada M."/>
            <person name="Moriuchi R."/>
            <person name="Kotsuchibashi Y."/>
            <person name="Mori K."/>
        </authorList>
    </citation>
    <scope>NUCLEOTIDE SEQUENCE [LARGE SCALE GENOMIC DNA]</scope>
    <source>
        <strain evidence="5 6">5-21a</strain>
    </source>
</reference>
<dbReference type="InterPro" id="IPR036737">
    <property type="entry name" value="OmpA-like_sf"/>
</dbReference>
<evidence type="ECO:0000259" key="4">
    <source>
        <dbReference type="Pfam" id="PF00691"/>
    </source>
</evidence>
<sequence>MNLRPMLLAAALVACVAAAPASAADNPDAARLSQRLTALDADSTLNTFAAYERLQARQAVSTLDQAAKRDRPGALYVAERRVAVAESAARTQAMQRQVDQLDRERAELLVEASQRDAARARAENERLRLQAQMQAEEAERLRQQSEADAAAMQDVESALKGVAGAQTARLNAARDRQAKLAREEAELVTGGKLPSSKRDSRGEVFALDKGSFGSGKASLGSGAQNTVKTVAAYAQASSAPGVRVDVTAADAKLAQRRAEAVRDALVAGGWPQGQVQVSGKAGKSERTELVVQSK</sequence>
<dbReference type="Pfam" id="PF00691">
    <property type="entry name" value="OmpA"/>
    <property type="match status" value="1"/>
</dbReference>
<feature type="domain" description="OmpA-like" evidence="4">
    <location>
        <begin position="212"/>
        <end position="283"/>
    </location>
</feature>
<name>A0ABN6UGL1_9GAMM</name>
<evidence type="ECO:0000256" key="2">
    <source>
        <dbReference type="SAM" id="MobiDB-lite"/>
    </source>
</evidence>
<evidence type="ECO:0000313" key="6">
    <source>
        <dbReference type="Proteomes" id="UP001317822"/>
    </source>
</evidence>
<protein>
    <submittedName>
        <fullName evidence="5">OmpA family protein</fullName>
    </submittedName>
</protein>
<dbReference type="PROSITE" id="PS51257">
    <property type="entry name" value="PROKAR_LIPOPROTEIN"/>
    <property type="match status" value="1"/>
</dbReference>
<keyword evidence="3" id="KW-0732">Signal</keyword>
<dbReference type="Gene3D" id="3.30.1330.60">
    <property type="entry name" value="OmpA-like domain"/>
    <property type="match status" value="1"/>
</dbReference>
<organism evidence="5 6">
    <name type="scientific">Lysobacter auxotrophicus</name>
    <dbReference type="NCBI Taxonomy" id="2992573"/>
    <lineage>
        <taxon>Bacteria</taxon>
        <taxon>Pseudomonadati</taxon>
        <taxon>Pseudomonadota</taxon>
        <taxon>Gammaproteobacteria</taxon>
        <taxon>Lysobacterales</taxon>
        <taxon>Lysobacteraceae</taxon>
        <taxon>Lysobacter</taxon>
    </lineage>
</organism>
<evidence type="ECO:0000313" key="5">
    <source>
        <dbReference type="EMBL" id="BDU15460.1"/>
    </source>
</evidence>
<dbReference type="EMBL" id="AP027041">
    <property type="protein sequence ID" value="BDU15460.1"/>
    <property type="molecule type" value="Genomic_DNA"/>
</dbReference>
<evidence type="ECO:0000256" key="3">
    <source>
        <dbReference type="SAM" id="SignalP"/>
    </source>
</evidence>
<keyword evidence="6" id="KW-1185">Reference proteome</keyword>
<proteinExistence type="predicted"/>
<dbReference type="InterPro" id="IPR006665">
    <property type="entry name" value="OmpA-like"/>
</dbReference>
<dbReference type="Proteomes" id="UP001317822">
    <property type="component" value="Chromosome"/>
</dbReference>
<evidence type="ECO:0000256" key="1">
    <source>
        <dbReference type="SAM" id="Coils"/>
    </source>
</evidence>
<feature type="region of interest" description="Disordered" evidence="2">
    <location>
        <begin position="274"/>
        <end position="294"/>
    </location>
</feature>
<feature type="chain" id="PRO_5045154683" evidence="3">
    <location>
        <begin position="24"/>
        <end position="294"/>
    </location>
</feature>
<dbReference type="SUPFAM" id="SSF103088">
    <property type="entry name" value="OmpA-like"/>
    <property type="match status" value="1"/>
</dbReference>
<accession>A0ABN6UGL1</accession>
<feature type="signal peptide" evidence="3">
    <location>
        <begin position="1"/>
        <end position="23"/>
    </location>
</feature>
<keyword evidence="1" id="KW-0175">Coiled coil</keyword>
<feature type="coiled-coil region" evidence="1">
    <location>
        <begin position="84"/>
        <end position="155"/>
    </location>
</feature>